<name>A0ABW9NP60_9ACTN</name>
<evidence type="ECO:0008006" key="5">
    <source>
        <dbReference type="Google" id="ProtNLM"/>
    </source>
</evidence>
<comment type="caution">
    <text evidence="3">The sequence shown here is derived from an EMBL/GenBank/DDBJ whole genome shotgun (WGS) entry which is preliminary data.</text>
</comment>
<evidence type="ECO:0000256" key="1">
    <source>
        <dbReference type="SAM" id="MobiDB-lite"/>
    </source>
</evidence>
<accession>A0ABW9NP60</accession>
<keyword evidence="2" id="KW-0732">Signal</keyword>
<dbReference type="RefSeq" id="WP_153481359.1">
    <property type="nucleotide sequence ID" value="NZ_VDEQ01000049.1"/>
</dbReference>
<organism evidence="3 4">
    <name type="scientific">Streptomyces katsurahamanus</name>
    <dbReference type="NCBI Taxonomy" id="2577098"/>
    <lineage>
        <taxon>Bacteria</taxon>
        <taxon>Bacillati</taxon>
        <taxon>Actinomycetota</taxon>
        <taxon>Actinomycetes</taxon>
        <taxon>Kitasatosporales</taxon>
        <taxon>Streptomycetaceae</taxon>
        <taxon>Streptomyces</taxon>
    </lineage>
</organism>
<protein>
    <recommendedName>
        <fullName evidence="5">DUF11 domain-containing protein</fullName>
    </recommendedName>
</protein>
<dbReference type="Proteomes" id="UP000460558">
    <property type="component" value="Unassembled WGS sequence"/>
</dbReference>
<evidence type="ECO:0000313" key="3">
    <source>
        <dbReference type="EMBL" id="MQS35058.1"/>
    </source>
</evidence>
<evidence type="ECO:0000313" key="4">
    <source>
        <dbReference type="Proteomes" id="UP000460558"/>
    </source>
</evidence>
<evidence type="ECO:0000256" key="2">
    <source>
        <dbReference type="SAM" id="SignalP"/>
    </source>
</evidence>
<keyword evidence="4" id="KW-1185">Reference proteome</keyword>
<gene>
    <name evidence="3" type="ORF">FFZ77_05280</name>
</gene>
<feature type="region of interest" description="Disordered" evidence="1">
    <location>
        <begin position="134"/>
        <end position="158"/>
    </location>
</feature>
<reference evidence="3 4" key="1">
    <citation type="submission" date="2019-06" db="EMBL/GenBank/DDBJ databases">
        <title>Comparative genomics and metabolomics analyses of clavulanic acid producing Streptomyces species provides insight into specialized metabolism and evolution of beta-lactam biosynthetic gene clusters.</title>
        <authorList>
            <person name="Moore M.A."/>
            <person name="Cruz-Morales P."/>
            <person name="Barona Gomez F."/>
            <person name="Kapil T."/>
        </authorList>
    </citation>
    <scope>NUCLEOTIDE SEQUENCE [LARGE SCALE GENOMIC DNA]</scope>
    <source>
        <strain evidence="3 4">T-272</strain>
    </source>
</reference>
<feature type="signal peptide" evidence="2">
    <location>
        <begin position="1"/>
        <end position="26"/>
    </location>
</feature>
<feature type="chain" id="PRO_5046756706" description="DUF11 domain-containing protein" evidence="2">
    <location>
        <begin position="27"/>
        <end position="158"/>
    </location>
</feature>
<dbReference type="EMBL" id="VDEQ01000049">
    <property type="protein sequence ID" value="MQS35058.1"/>
    <property type="molecule type" value="Genomic_DNA"/>
</dbReference>
<proteinExistence type="predicted"/>
<sequence>MGVMRKALLAVSTAVVAVAAIGAANAGPEAAPEADVAHHGHVSLTGGRLKVSLASESLGPANLENATVRLAFSAPPAAVPALPPGCLWSTEKVVLCATGPLRAGAGARRVALDLRTRGTPEQVAVEIGTHWNGGVADESPDNNEHRVLTPATGRSYAF</sequence>